<name>A0ACB9WVM2_CHAAC</name>
<protein>
    <submittedName>
        <fullName evidence="1">Uncharacterized protein</fullName>
    </submittedName>
</protein>
<evidence type="ECO:0000313" key="1">
    <source>
        <dbReference type="EMBL" id="KAI4817464.1"/>
    </source>
</evidence>
<dbReference type="Proteomes" id="UP001057452">
    <property type="component" value="Chromosome 11"/>
</dbReference>
<gene>
    <name evidence="1" type="ORF">KUCAC02_010864</name>
</gene>
<proteinExistence type="predicted"/>
<sequence>MLESTLVPPSSSLKRDSPKLEDQSPIEAPVSAQLPVIVPVAPPLPAESLAQGVNFRRQPGVPNRDARSKELLSRHKSALIPKEDANIPLVTPSLLQMVRLRSVNMTEDVVKAEGEDKTTNQGASVQDNCPVSVTGAQNIPQKPIRKSLSLKSPQSVKTSSVAPSMRLQEAIRMKRPPCLQEVVSPGLGVRSTYSSLGEHGALSLKSAEGFEMLKTPASTPALSSPGAQRKL</sequence>
<evidence type="ECO:0000313" key="2">
    <source>
        <dbReference type="Proteomes" id="UP001057452"/>
    </source>
</evidence>
<keyword evidence="2" id="KW-1185">Reference proteome</keyword>
<accession>A0ACB9WVM2</accession>
<dbReference type="EMBL" id="CM043795">
    <property type="protein sequence ID" value="KAI4817464.1"/>
    <property type="molecule type" value="Genomic_DNA"/>
</dbReference>
<reference evidence="1" key="1">
    <citation type="submission" date="2022-05" db="EMBL/GenBank/DDBJ databases">
        <title>Chromosome-level genome of Chaenocephalus aceratus.</title>
        <authorList>
            <person name="Park H."/>
        </authorList>
    </citation>
    <scope>NUCLEOTIDE SEQUENCE</scope>
    <source>
        <strain evidence="1">KU_202001</strain>
    </source>
</reference>
<organism evidence="1 2">
    <name type="scientific">Chaenocephalus aceratus</name>
    <name type="common">Blackfin icefish</name>
    <name type="synonym">Chaenichthys aceratus</name>
    <dbReference type="NCBI Taxonomy" id="36190"/>
    <lineage>
        <taxon>Eukaryota</taxon>
        <taxon>Metazoa</taxon>
        <taxon>Chordata</taxon>
        <taxon>Craniata</taxon>
        <taxon>Vertebrata</taxon>
        <taxon>Euteleostomi</taxon>
        <taxon>Actinopterygii</taxon>
        <taxon>Neopterygii</taxon>
        <taxon>Teleostei</taxon>
        <taxon>Neoteleostei</taxon>
        <taxon>Acanthomorphata</taxon>
        <taxon>Eupercaria</taxon>
        <taxon>Perciformes</taxon>
        <taxon>Notothenioidei</taxon>
        <taxon>Channichthyidae</taxon>
        <taxon>Chaenocephalus</taxon>
    </lineage>
</organism>
<comment type="caution">
    <text evidence="1">The sequence shown here is derived from an EMBL/GenBank/DDBJ whole genome shotgun (WGS) entry which is preliminary data.</text>
</comment>